<keyword evidence="4 6" id="KW-1133">Transmembrane helix</keyword>
<dbReference type="AlphaFoldDB" id="M8DAV7"/>
<feature type="transmembrane region" description="Helical" evidence="6">
    <location>
        <begin position="14"/>
        <end position="35"/>
    </location>
</feature>
<dbReference type="RefSeq" id="WP_003391216.1">
    <property type="nucleotide sequence ID" value="NZ_APBN01000014.1"/>
</dbReference>
<keyword evidence="3 6" id="KW-0812">Transmembrane</keyword>
<evidence type="ECO:0000256" key="6">
    <source>
        <dbReference type="SAM" id="Phobius"/>
    </source>
</evidence>
<dbReference type="Proteomes" id="UP000012081">
    <property type="component" value="Unassembled WGS sequence"/>
</dbReference>
<comment type="caution">
    <text evidence="8">The sequence shown here is derived from an EMBL/GenBank/DDBJ whole genome shotgun (WGS) entry which is preliminary data.</text>
</comment>
<comment type="subcellular location">
    <subcellularLocation>
        <location evidence="1">Cell membrane</location>
        <topology evidence="1">Multi-pass membrane protein</topology>
    </subcellularLocation>
</comment>
<dbReference type="STRING" id="1300222.I532_21660"/>
<accession>M8DAV7</accession>
<dbReference type="PANTHER" id="PTHR23506:SF23">
    <property type="entry name" value="GH10249P"/>
    <property type="match status" value="1"/>
</dbReference>
<proteinExistence type="predicted"/>
<dbReference type="EMBL" id="APBN01000014">
    <property type="protein sequence ID" value="EMT50518.1"/>
    <property type="molecule type" value="Genomic_DNA"/>
</dbReference>
<sequence length="406" mass="44182">MDHSRSRETGKKEVVMLSIVTALCLLGDSMLYVVLPLYWKEAGLESLWEVGVLLSINRLVRVPLNPLVSKWYERSGGRSGLLLAVALTFVSTAAYSLQGFWLWLIMRGVWGLAWTFLRLGAFALIVEVADNGNRGHFMGLYNGLYRLGSLVGMVLGAILAAWGGIQTAALVFAGASLLAFFPVLFSIRPSFVKEPRMSSAPSSEAVSLFRWPKGMAATMLTGLFVAMCYQGMFTASLSRLIELFHPTMVIGGILIGSAVISGAVQGARWLWEPWLAPWFGRLSDRYGRGKLFVISMLAASILFICVAAGLSLPLFLLALLGIQVTATILTTVMDTLAADDASRRENSSSAMMVYSVMTDLGAALGPMLAFWVEERAGLPLLFTGMGVSLLLVSLGWRSRRVLAYRS</sequence>
<dbReference type="PANTHER" id="PTHR23506">
    <property type="entry name" value="GH10249P"/>
    <property type="match status" value="1"/>
</dbReference>
<dbReference type="GO" id="GO:0022857">
    <property type="term" value="F:transmembrane transporter activity"/>
    <property type="evidence" value="ECO:0007669"/>
    <property type="project" value="InterPro"/>
</dbReference>
<evidence type="ECO:0000256" key="5">
    <source>
        <dbReference type="ARBA" id="ARBA00023136"/>
    </source>
</evidence>
<dbReference type="Gene3D" id="1.20.1250.20">
    <property type="entry name" value="MFS general substrate transporter like domains"/>
    <property type="match status" value="1"/>
</dbReference>
<feature type="transmembrane region" description="Helical" evidence="6">
    <location>
        <begin position="140"/>
        <end position="162"/>
    </location>
</feature>
<dbReference type="OrthoDB" id="5338069at2"/>
<evidence type="ECO:0000256" key="1">
    <source>
        <dbReference type="ARBA" id="ARBA00004651"/>
    </source>
</evidence>
<evidence type="ECO:0000313" key="9">
    <source>
        <dbReference type="Proteomes" id="UP000012081"/>
    </source>
</evidence>
<dbReference type="Pfam" id="PF07690">
    <property type="entry name" value="MFS_1"/>
    <property type="match status" value="2"/>
</dbReference>
<evidence type="ECO:0000259" key="7">
    <source>
        <dbReference type="PROSITE" id="PS50850"/>
    </source>
</evidence>
<feature type="transmembrane region" description="Helical" evidence="6">
    <location>
        <begin position="291"/>
        <end position="310"/>
    </location>
</feature>
<name>M8DAV7_9BACL</name>
<evidence type="ECO:0000256" key="2">
    <source>
        <dbReference type="ARBA" id="ARBA00022448"/>
    </source>
</evidence>
<feature type="domain" description="Major facilitator superfamily (MFS) profile" evidence="7">
    <location>
        <begin position="13"/>
        <end position="401"/>
    </location>
</feature>
<feature type="transmembrane region" description="Helical" evidence="6">
    <location>
        <begin position="168"/>
        <end position="187"/>
    </location>
</feature>
<organism evidence="8 9">
    <name type="scientific">Brevibacillus borstelensis AK1</name>
    <dbReference type="NCBI Taxonomy" id="1300222"/>
    <lineage>
        <taxon>Bacteria</taxon>
        <taxon>Bacillati</taxon>
        <taxon>Bacillota</taxon>
        <taxon>Bacilli</taxon>
        <taxon>Bacillales</taxon>
        <taxon>Paenibacillaceae</taxon>
        <taxon>Brevibacillus</taxon>
    </lineage>
</organism>
<protein>
    <recommendedName>
        <fullName evidence="7">Major facilitator superfamily (MFS) profile domain-containing protein</fullName>
    </recommendedName>
</protein>
<dbReference type="SUPFAM" id="SSF103473">
    <property type="entry name" value="MFS general substrate transporter"/>
    <property type="match status" value="1"/>
</dbReference>
<dbReference type="InterPro" id="IPR020846">
    <property type="entry name" value="MFS_dom"/>
</dbReference>
<dbReference type="GO" id="GO:0005886">
    <property type="term" value="C:plasma membrane"/>
    <property type="evidence" value="ECO:0007669"/>
    <property type="project" value="UniProtKB-SubCell"/>
</dbReference>
<feature type="transmembrane region" description="Helical" evidence="6">
    <location>
        <begin position="378"/>
        <end position="396"/>
    </location>
</feature>
<evidence type="ECO:0000256" key="4">
    <source>
        <dbReference type="ARBA" id="ARBA00022989"/>
    </source>
</evidence>
<feature type="transmembrane region" description="Helical" evidence="6">
    <location>
        <begin position="217"/>
        <end position="237"/>
    </location>
</feature>
<gene>
    <name evidence="8" type="ORF">I532_21660</name>
</gene>
<dbReference type="InterPro" id="IPR011701">
    <property type="entry name" value="MFS"/>
</dbReference>
<dbReference type="InterPro" id="IPR036259">
    <property type="entry name" value="MFS_trans_sf"/>
</dbReference>
<keyword evidence="2" id="KW-0813">Transport</keyword>
<evidence type="ECO:0000256" key="3">
    <source>
        <dbReference type="ARBA" id="ARBA00022692"/>
    </source>
</evidence>
<keyword evidence="9" id="KW-1185">Reference proteome</keyword>
<feature type="transmembrane region" description="Helical" evidence="6">
    <location>
        <begin position="350"/>
        <end position="372"/>
    </location>
</feature>
<dbReference type="InterPro" id="IPR050930">
    <property type="entry name" value="MFS_Vesicular_Transporter"/>
</dbReference>
<feature type="transmembrane region" description="Helical" evidence="6">
    <location>
        <begin position="249"/>
        <end position="271"/>
    </location>
</feature>
<reference evidence="8 9" key="1">
    <citation type="submission" date="2013-03" db="EMBL/GenBank/DDBJ databases">
        <title>Assembly of a new bacterial strain Brevibacillus borstelensis AK1.</title>
        <authorList>
            <person name="Rajan I."/>
            <person name="PoliReddy D."/>
            <person name="Sugumar T."/>
            <person name="Rathinam K."/>
            <person name="Alqarawi S."/>
            <person name="Khalil A.B."/>
            <person name="Sivakumar N."/>
        </authorList>
    </citation>
    <scope>NUCLEOTIDE SEQUENCE [LARGE SCALE GENOMIC DNA]</scope>
    <source>
        <strain evidence="8 9">AK1</strain>
    </source>
</reference>
<keyword evidence="5 6" id="KW-0472">Membrane</keyword>
<feature type="transmembrane region" description="Helical" evidence="6">
    <location>
        <begin position="80"/>
        <end position="103"/>
    </location>
</feature>
<dbReference type="PATRIC" id="fig|1300222.3.peg.4552"/>
<dbReference type="PROSITE" id="PS50850">
    <property type="entry name" value="MFS"/>
    <property type="match status" value="1"/>
</dbReference>
<evidence type="ECO:0000313" key="8">
    <source>
        <dbReference type="EMBL" id="EMT50518.1"/>
    </source>
</evidence>
<feature type="transmembrane region" description="Helical" evidence="6">
    <location>
        <begin position="109"/>
        <end position="128"/>
    </location>
</feature>